<sequence>MSASPTATGISAIASAAWGKLRDAHPRLPHVTATLGRTRRSGRRHICLAPQWTDKEQVLLTLDPRIETSPELALQSLLHAAAHALADRDGVRTTNATGTYHSGTFKEYAEKVGLAVLPSTVVDTTSGYARMGLGRGTRNKFRAELRALQNLTPSLTELATEIDQSKARGTVQVVAECGCGPQFNVRLSKAAAERGSVQCSVCGQAYAPRTQSPGRRGRPWPN</sequence>
<protein>
    <recommendedName>
        <fullName evidence="3">SprT-like domain-containing protein</fullName>
    </recommendedName>
</protein>
<evidence type="ECO:0000313" key="1">
    <source>
        <dbReference type="EMBL" id="GGM78568.1"/>
    </source>
</evidence>
<evidence type="ECO:0000313" key="2">
    <source>
        <dbReference type="Proteomes" id="UP000637578"/>
    </source>
</evidence>
<reference evidence="1" key="2">
    <citation type="submission" date="2020-09" db="EMBL/GenBank/DDBJ databases">
        <authorList>
            <person name="Sun Q."/>
            <person name="Zhou Y."/>
        </authorList>
    </citation>
    <scope>NUCLEOTIDE SEQUENCE</scope>
    <source>
        <strain evidence="1">CGMCC 4.5737</strain>
    </source>
</reference>
<gene>
    <name evidence="1" type="ORF">GCM10012275_56480</name>
</gene>
<dbReference type="Proteomes" id="UP000637578">
    <property type="component" value="Unassembled WGS sequence"/>
</dbReference>
<accession>A0A8J3FY24</accession>
<proteinExistence type="predicted"/>
<dbReference type="AlphaFoldDB" id="A0A8J3FY24"/>
<keyword evidence="2" id="KW-1185">Reference proteome</keyword>
<reference evidence="1" key="1">
    <citation type="journal article" date="2014" name="Int. J. Syst. Evol. Microbiol.">
        <title>Complete genome sequence of Corynebacterium casei LMG S-19264T (=DSM 44701T), isolated from a smear-ripened cheese.</title>
        <authorList>
            <consortium name="US DOE Joint Genome Institute (JGI-PGF)"/>
            <person name="Walter F."/>
            <person name="Albersmeier A."/>
            <person name="Kalinowski J."/>
            <person name="Ruckert C."/>
        </authorList>
    </citation>
    <scope>NUCLEOTIDE SEQUENCE</scope>
    <source>
        <strain evidence="1">CGMCC 4.5737</strain>
    </source>
</reference>
<dbReference type="EMBL" id="BMMK01000041">
    <property type="protein sequence ID" value="GGM78568.1"/>
    <property type="molecule type" value="Genomic_DNA"/>
</dbReference>
<name>A0A8J3FY24_9PSEU</name>
<evidence type="ECO:0008006" key="3">
    <source>
        <dbReference type="Google" id="ProtNLM"/>
    </source>
</evidence>
<organism evidence="1 2">
    <name type="scientific">Longimycelium tulufanense</name>
    <dbReference type="NCBI Taxonomy" id="907463"/>
    <lineage>
        <taxon>Bacteria</taxon>
        <taxon>Bacillati</taxon>
        <taxon>Actinomycetota</taxon>
        <taxon>Actinomycetes</taxon>
        <taxon>Pseudonocardiales</taxon>
        <taxon>Pseudonocardiaceae</taxon>
        <taxon>Longimycelium</taxon>
    </lineage>
</organism>
<comment type="caution">
    <text evidence="1">The sequence shown here is derived from an EMBL/GenBank/DDBJ whole genome shotgun (WGS) entry which is preliminary data.</text>
</comment>